<dbReference type="EMBL" id="MZ130485">
    <property type="protein sequence ID" value="QWM90064.1"/>
    <property type="molecule type" value="Genomic_DNA"/>
</dbReference>
<dbReference type="Proteomes" id="UP000827799">
    <property type="component" value="Segment"/>
</dbReference>
<proteinExistence type="predicted"/>
<dbReference type="GeneID" id="75691977"/>
<dbReference type="KEGG" id="vg:75691977"/>
<sequence length="253" mass="28465">MCDEKLNLAKLLSSCPKGTKLWSPLFGEVTFEFVEKRNVGAPIVLTSPDGSSCRFGEDGTYYQGYEDAECLLFPSKNCRDWSKFELFKDGDIVVSYDVRPFILKGSTDGKFPLAYGGVNSRCEFIPSVSIGERAWCSGILRKATPQEVDDMMTKMKEAGYIWDADQKVLKKDLPVDTLVAVCDTSNSDVYFHSMAIRRYAGEHKYFNNNGGSKSSSSSTWWRHIIPLDKLTVNKEGIVELDKVTDYGTHNYYA</sequence>
<organism evidence="1 2">
    <name type="scientific">uncultured phage cr18_1</name>
    <dbReference type="NCBI Taxonomy" id="2986407"/>
    <lineage>
        <taxon>Viruses</taxon>
        <taxon>Duplodnaviria</taxon>
        <taxon>Heunggongvirae</taxon>
        <taxon>Uroviricota</taxon>
        <taxon>Caudoviricetes</taxon>
        <taxon>Crassvirales</taxon>
        <taxon>Steigviridae</taxon>
        <taxon>Asinivirinae</taxon>
        <taxon>Lebriduvirus</taxon>
        <taxon>Lebriduvirus gastrointestinalis</taxon>
    </lineage>
</organism>
<evidence type="ECO:0000313" key="1">
    <source>
        <dbReference type="EMBL" id="QWM90064.1"/>
    </source>
</evidence>
<keyword evidence="2" id="KW-1185">Reference proteome</keyword>
<name>A0AAE7RV95_9CAUD</name>
<gene>
    <name evidence="1" type="primary">gp_22729</name>
</gene>
<protein>
    <submittedName>
        <fullName evidence="1">Uncharacterized protein</fullName>
    </submittedName>
</protein>
<accession>A0AAE7RV95</accession>
<evidence type="ECO:0000313" key="2">
    <source>
        <dbReference type="Proteomes" id="UP000827799"/>
    </source>
</evidence>
<dbReference type="RefSeq" id="YP_010359636.1">
    <property type="nucleotide sequence ID" value="NC_062775.1"/>
</dbReference>
<reference evidence="1 2" key="1">
    <citation type="submission" date="2021-04" db="EMBL/GenBank/DDBJ databases">
        <authorList>
            <person name="Shkoporov A.N."/>
            <person name="Stockdale S.R."/>
            <person name="Guerin E."/>
            <person name="Ross R.P."/>
            <person name="Hill C."/>
        </authorList>
    </citation>
    <scope>NUCLEOTIDE SEQUENCE [LARGE SCALE GENOMIC DNA]</scope>
    <source>
        <strain evidence="2">cr18_1</strain>
    </source>
</reference>